<sequence length="427" mass="47102">MVNYGGDEVSALVIDIGTSSLRAGYAGDDTPKAIIPSSYGYIPPSADGDVTMNEPTPTAQVKSFFGQSGPSIWRANMEIGNPLTEGLISDFGPIPALIRHALEDVMRVSASEHPVLVTEPSWNTQANRERMAEIMFEEFQVPAFYIANTSVLNTFAAGKGSALVVDIGQSMASVIPVVDGFVLRKGLQYSSLPQLVRGHARHLLTMPNAMRPPIDLYPYQLIANKAAVEPNAPPRYTLREDRLPGVTASWREWYESREVDEWLQSVGGIPDQGWNDQIIQHRQPKQYEFPTGYNTWFGPERFMAGEVYFTHSPQLMASAPNIAKPIPGLILDSLRACDPELRQVLISNVVLTGGASMFSGLSDRLATELGRQFPHFKIHAPGNPIERRYGGWLGGSILASLGTFHQLWISKEEWQEHGKAIVGQRCK</sequence>
<dbReference type="Proteomes" id="UP000799118">
    <property type="component" value="Unassembled WGS sequence"/>
</dbReference>
<dbReference type="CDD" id="cd13395">
    <property type="entry name" value="ASKHA_NBD_Arp4_ACTL6-like"/>
    <property type="match status" value="1"/>
</dbReference>
<comment type="similarity">
    <text evidence="1">Belongs to the actin family.</text>
</comment>
<dbReference type="FunFam" id="3.30.420.40:FF:000050">
    <property type="entry name" value="Actin, alpha skeletal muscle"/>
    <property type="match status" value="1"/>
</dbReference>
<dbReference type="Pfam" id="PF00022">
    <property type="entry name" value="Actin"/>
    <property type="match status" value="1"/>
</dbReference>
<evidence type="ECO:0000313" key="3">
    <source>
        <dbReference type="Proteomes" id="UP000799118"/>
    </source>
</evidence>
<keyword evidence="3" id="KW-1185">Reference proteome</keyword>
<reference evidence="2" key="1">
    <citation type="journal article" date="2019" name="Environ. Microbiol.">
        <title>Fungal ecological strategies reflected in gene transcription - a case study of two litter decomposers.</title>
        <authorList>
            <person name="Barbi F."/>
            <person name="Kohler A."/>
            <person name="Barry K."/>
            <person name="Baskaran P."/>
            <person name="Daum C."/>
            <person name="Fauchery L."/>
            <person name="Ihrmark K."/>
            <person name="Kuo A."/>
            <person name="LaButti K."/>
            <person name="Lipzen A."/>
            <person name="Morin E."/>
            <person name="Grigoriev I.V."/>
            <person name="Henrissat B."/>
            <person name="Lindahl B."/>
            <person name="Martin F."/>
        </authorList>
    </citation>
    <scope>NUCLEOTIDE SEQUENCE</scope>
    <source>
        <strain evidence="2">JB14</strain>
    </source>
</reference>
<dbReference type="SMART" id="SM00268">
    <property type="entry name" value="ACTIN"/>
    <property type="match status" value="1"/>
</dbReference>
<dbReference type="PROSITE" id="PS01132">
    <property type="entry name" value="ACTINS_ACT_LIKE"/>
    <property type="match status" value="1"/>
</dbReference>
<dbReference type="Gene3D" id="3.30.420.40">
    <property type="match status" value="3"/>
</dbReference>
<organism evidence="2 3">
    <name type="scientific">Gymnopus androsaceus JB14</name>
    <dbReference type="NCBI Taxonomy" id="1447944"/>
    <lineage>
        <taxon>Eukaryota</taxon>
        <taxon>Fungi</taxon>
        <taxon>Dikarya</taxon>
        <taxon>Basidiomycota</taxon>
        <taxon>Agaricomycotina</taxon>
        <taxon>Agaricomycetes</taxon>
        <taxon>Agaricomycetidae</taxon>
        <taxon>Agaricales</taxon>
        <taxon>Marasmiineae</taxon>
        <taxon>Omphalotaceae</taxon>
        <taxon>Gymnopus</taxon>
    </lineage>
</organism>
<dbReference type="OrthoDB" id="5132116at2759"/>
<dbReference type="FunFam" id="3.30.420.40:FF:000058">
    <property type="entry name" value="Putative actin-related protein 5"/>
    <property type="match status" value="1"/>
</dbReference>
<gene>
    <name evidence="2" type="ORF">BT96DRAFT_882504</name>
</gene>
<evidence type="ECO:0000256" key="1">
    <source>
        <dbReference type="RuleBase" id="RU000487"/>
    </source>
</evidence>
<name>A0A6A4HNV2_9AGAR</name>
<dbReference type="InterPro" id="IPR004000">
    <property type="entry name" value="Actin"/>
</dbReference>
<dbReference type="AlphaFoldDB" id="A0A6A4HNV2"/>
<dbReference type="EMBL" id="ML769474">
    <property type="protein sequence ID" value="KAE9399038.1"/>
    <property type="molecule type" value="Genomic_DNA"/>
</dbReference>
<dbReference type="InterPro" id="IPR020902">
    <property type="entry name" value="Actin/actin-like_CS"/>
</dbReference>
<dbReference type="InterPro" id="IPR043129">
    <property type="entry name" value="ATPase_NBD"/>
</dbReference>
<accession>A0A6A4HNV2</accession>
<evidence type="ECO:0000313" key="2">
    <source>
        <dbReference type="EMBL" id="KAE9399038.1"/>
    </source>
</evidence>
<dbReference type="PRINTS" id="PR00190">
    <property type="entry name" value="ACTIN"/>
</dbReference>
<dbReference type="SUPFAM" id="SSF53067">
    <property type="entry name" value="Actin-like ATPase domain"/>
    <property type="match status" value="2"/>
</dbReference>
<proteinExistence type="inferred from homology"/>
<protein>
    <submittedName>
        <fullName evidence="2">Actin-related protein Arp4p</fullName>
    </submittedName>
</protein>
<dbReference type="PANTHER" id="PTHR11937">
    <property type="entry name" value="ACTIN"/>
    <property type="match status" value="1"/>
</dbReference>